<name>A0A934THJ9_9RHOB</name>
<evidence type="ECO:0000313" key="2">
    <source>
        <dbReference type="EMBL" id="MBK5926435.1"/>
    </source>
</evidence>
<reference evidence="2" key="1">
    <citation type="submission" date="2017-05" db="EMBL/GenBank/DDBJ databases">
        <authorList>
            <person name="Imhoff J.F."/>
            <person name="Rahn T."/>
            <person name="Kuenzel S."/>
            <person name="Neulinger S.C."/>
        </authorList>
    </citation>
    <scope>NUCLEOTIDE SEQUENCE</scope>
    <source>
        <strain evidence="2">LMG 28126</strain>
    </source>
</reference>
<evidence type="ECO:0000256" key="1">
    <source>
        <dbReference type="SAM" id="MobiDB-lite"/>
    </source>
</evidence>
<dbReference type="EMBL" id="NHSD01000128">
    <property type="protein sequence ID" value="MBK5926435.1"/>
    <property type="molecule type" value="Genomic_DNA"/>
</dbReference>
<accession>A0A934THJ9</accession>
<organism evidence="2 3">
    <name type="scientific">Rhodobaculum claviforme</name>
    <dbReference type="NCBI Taxonomy" id="1549854"/>
    <lineage>
        <taxon>Bacteria</taxon>
        <taxon>Pseudomonadati</taxon>
        <taxon>Pseudomonadota</taxon>
        <taxon>Alphaproteobacteria</taxon>
        <taxon>Rhodobacterales</taxon>
        <taxon>Paracoccaceae</taxon>
        <taxon>Rhodobaculum</taxon>
    </lineage>
</organism>
<gene>
    <name evidence="2" type="ORF">CCR87_03535</name>
</gene>
<dbReference type="RefSeq" id="WP_201156204.1">
    <property type="nucleotide sequence ID" value="NZ_NHSD01000128.1"/>
</dbReference>
<sequence length="173" mass="18116">MNHDQTTDTDTPMRDAGSAITSVASDIRNAAVGKFDEAVTEARSRAEGARSDVADEVGDVASALRRASEELRGGSTQERTFGMIAGSLADASDYIRDKDFGDALKSVSRVARDNPLLFLGGAALLGFAASRYAKASGDGTGTSHPPAPVDRKAQENRFVSEGNPNTQPMRGAP</sequence>
<keyword evidence="3" id="KW-1185">Reference proteome</keyword>
<reference evidence="2" key="2">
    <citation type="journal article" date="2020" name="Microorganisms">
        <title>Osmotic Adaptation and Compatible Solute Biosynthesis of Phototrophic Bacteria as Revealed from Genome Analyses.</title>
        <authorList>
            <person name="Imhoff J.F."/>
            <person name="Rahn T."/>
            <person name="Kunzel S."/>
            <person name="Keller A."/>
            <person name="Neulinger S.C."/>
        </authorList>
    </citation>
    <scope>NUCLEOTIDE SEQUENCE</scope>
    <source>
        <strain evidence="2">LMG 28126</strain>
    </source>
</reference>
<protein>
    <submittedName>
        <fullName evidence="2">Uncharacterized protein</fullName>
    </submittedName>
</protein>
<dbReference type="AlphaFoldDB" id="A0A934THJ9"/>
<evidence type="ECO:0000313" key="3">
    <source>
        <dbReference type="Proteomes" id="UP000706333"/>
    </source>
</evidence>
<comment type="caution">
    <text evidence="2">The sequence shown here is derived from an EMBL/GenBank/DDBJ whole genome shotgun (WGS) entry which is preliminary data.</text>
</comment>
<dbReference type="Proteomes" id="UP000706333">
    <property type="component" value="Unassembled WGS sequence"/>
</dbReference>
<feature type="region of interest" description="Disordered" evidence="1">
    <location>
        <begin position="134"/>
        <end position="173"/>
    </location>
</feature>
<proteinExistence type="predicted"/>
<feature type="compositionally biased region" description="Polar residues" evidence="1">
    <location>
        <begin position="162"/>
        <end position="173"/>
    </location>
</feature>